<evidence type="ECO:0000313" key="8">
    <source>
        <dbReference type="EMBL" id="EAQ47853.1"/>
    </source>
</evidence>
<reference evidence="8 9" key="1">
    <citation type="journal article" date="2007" name="Nature">
        <title>Light stimulates growth of proteorhodopsin-containing marine Flavobacteria.</title>
        <authorList>
            <person name="Gomez-Consarnau L."/>
            <person name="Gonzalez J.M."/>
            <person name="Coll-Llado M."/>
            <person name="Gourdon P."/>
            <person name="Pascher T."/>
            <person name="Neutze R."/>
            <person name="Pedros-Alio C."/>
            <person name="Pinhassi J."/>
        </authorList>
    </citation>
    <scope>NUCLEOTIDE SEQUENCE [LARGE SCALE GENOMIC DNA]</scope>
    <source>
        <strain evidence="8 9">MED217</strain>
    </source>
</reference>
<dbReference type="Gene3D" id="3.30.1130.10">
    <property type="match status" value="1"/>
</dbReference>
<gene>
    <name evidence="8" type="ORF">MED217_18446</name>
</gene>
<dbReference type="InterPro" id="IPR043133">
    <property type="entry name" value="GTP-CH-I_C/QueF"/>
</dbReference>
<organism evidence="8 9">
    <name type="scientific">Leeuwenhoekiella blandensis (strain CECT 7118 / CCUG 51940 / KCTC 22103 / MED217)</name>
    <name type="common">Flavobacterium sp. (strain MED217)</name>
    <dbReference type="NCBI Taxonomy" id="398720"/>
    <lineage>
        <taxon>Bacteria</taxon>
        <taxon>Pseudomonadati</taxon>
        <taxon>Bacteroidota</taxon>
        <taxon>Flavobacteriia</taxon>
        <taxon>Flavobacteriales</taxon>
        <taxon>Flavobacteriaceae</taxon>
        <taxon>Leeuwenhoekiella</taxon>
    </lineage>
</organism>
<dbReference type="eggNOG" id="COG1539">
    <property type="taxonomic scope" value="Bacteria"/>
</dbReference>
<evidence type="ECO:0000256" key="4">
    <source>
        <dbReference type="ARBA" id="ARBA00022909"/>
    </source>
</evidence>
<dbReference type="SUPFAM" id="SSF55620">
    <property type="entry name" value="Tetrahydrobiopterin biosynthesis enzymes-like"/>
    <property type="match status" value="1"/>
</dbReference>
<dbReference type="InterPro" id="IPR006157">
    <property type="entry name" value="FolB_dom"/>
</dbReference>
<dbReference type="SMART" id="SM00905">
    <property type="entry name" value="FolB"/>
    <property type="match status" value="1"/>
</dbReference>
<dbReference type="Proteomes" id="UP000001601">
    <property type="component" value="Unassembled WGS sequence"/>
</dbReference>
<keyword evidence="5 6" id="KW-0456">Lyase</keyword>
<dbReference type="EMBL" id="AANC01000012">
    <property type="protein sequence ID" value="EAQ47853.1"/>
    <property type="molecule type" value="Genomic_DNA"/>
</dbReference>
<evidence type="ECO:0000256" key="3">
    <source>
        <dbReference type="ARBA" id="ARBA00005708"/>
    </source>
</evidence>
<dbReference type="GO" id="GO:0005737">
    <property type="term" value="C:cytoplasm"/>
    <property type="evidence" value="ECO:0007669"/>
    <property type="project" value="TreeGrafter"/>
</dbReference>
<comment type="caution">
    <text evidence="8">The sequence shown here is derived from an EMBL/GenBank/DDBJ whole genome shotgun (WGS) entry which is preliminary data.</text>
</comment>
<dbReference type="OrthoDB" id="9803748at2"/>
<dbReference type="GO" id="GO:0004150">
    <property type="term" value="F:dihydroneopterin aldolase activity"/>
    <property type="evidence" value="ECO:0007669"/>
    <property type="project" value="UniProtKB-UniRule"/>
</dbReference>
<comment type="similarity">
    <text evidence="3 6">Belongs to the DHNA family.</text>
</comment>
<dbReference type="PANTHER" id="PTHR42844:SF1">
    <property type="entry name" value="DIHYDRONEOPTERIN ALDOLASE 1-RELATED"/>
    <property type="match status" value="1"/>
</dbReference>
<evidence type="ECO:0000256" key="2">
    <source>
        <dbReference type="ARBA" id="ARBA00005013"/>
    </source>
</evidence>
<dbReference type="UniPathway" id="UPA00077">
    <property type="reaction ID" value="UER00154"/>
</dbReference>
<dbReference type="EC" id="4.1.2.25" evidence="6"/>
<name>A3XRH2_LEEBM</name>
<feature type="domain" description="Dihydroneopterin aldolase/epimerase" evidence="7">
    <location>
        <begin position="4"/>
        <end position="116"/>
    </location>
</feature>
<dbReference type="NCBIfam" id="TIGR00525">
    <property type="entry name" value="folB"/>
    <property type="match status" value="1"/>
</dbReference>
<evidence type="ECO:0000256" key="5">
    <source>
        <dbReference type="ARBA" id="ARBA00023239"/>
    </source>
</evidence>
<sequence>MGVIKLNRVKVYAYHGCLVEEGQIGSDYLVDLKINTDISLPAQSDNLSDTVDYVHLNKIIKEEMAQRSKLLEHVCDRILNRSLSELSTITKAKVTVRKINPPIGGDVASVGVTMSKKRS</sequence>
<evidence type="ECO:0000256" key="6">
    <source>
        <dbReference type="RuleBase" id="RU362079"/>
    </source>
</evidence>
<dbReference type="InterPro" id="IPR006156">
    <property type="entry name" value="Dihydroneopterin_aldolase"/>
</dbReference>
<dbReference type="GO" id="GO:0046654">
    <property type="term" value="P:tetrahydrofolate biosynthetic process"/>
    <property type="evidence" value="ECO:0007669"/>
    <property type="project" value="UniProtKB-UniRule"/>
</dbReference>
<comment type="catalytic activity">
    <reaction evidence="1 6">
        <text>7,8-dihydroneopterin = 6-hydroxymethyl-7,8-dihydropterin + glycolaldehyde</text>
        <dbReference type="Rhea" id="RHEA:10540"/>
        <dbReference type="ChEBI" id="CHEBI:17001"/>
        <dbReference type="ChEBI" id="CHEBI:17071"/>
        <dbReference type="ChEBI" id="CHEBI:44841"/>
        <dbReference type="EC" id="4.1.2.25"/>
    </reaction>
</comment>
<dbReference type="GO" id="GO:0046656">
    <property type="term" value="P:folic acid biosynthetic process"/>
    <property type="evidence" value="ECO:0007669"/>
    <property type="project" value="UniProtKB-UniRule"/>
</dbReference>
<dbReference type="PANTHER" id="PTHR42844">
    <property type="entry name" value="DIHYDRONEOPTERIN ALDOLASE 1-RELATED"/>
    <property type="match status" value="1"/>
</dbReference>
<dbReference type="NCBIfam" id="TIGR00526">
    <property type="entry name" value="folB_dom"/>
    <property type="match status" value="1"/>
</dbReference>
<protein>
    <recommendedName>
        <fullName evidence="6">7,8-dihydroneopterin aldolase</fullName>
        <ecNumber evidence="6">4.1.2.25</ecNumber>
    </recommendedName>
</protein>
<keyword evidence="4 6" id="KW-0289">Folate biosynthesis</keyword>
<dbReference type="Pfam" id="PF02152">
    <property type="entry name" value="FolB"/>
    <property type="match status" value="1"/>
</dbReference>
<comment type="pathway">
    <text evidence="2 6">Cofactor biosynthesis; tetrahydrofolate biosynthesis; 2-amino-4-hydroxy-6-hydroxymethyl-7,8-dihydropteridine diphosphate from 7,8-dihydroneopterin triphosphate: step 3/4.</text>
</comment>
<evidence type="ECO:0000259" key="7">
    <source>
        <dbReference type="SMART" id="SM00905"/>
    </source>
</evidence>
<dbReference type="HOGENOM" id="CLU_112632_1_2_10"/>
<dbReference type="RefSeq" id="WP_009782016.1">
    <property type="nucleotide sequence ID" value="NZ_CH672395.1"/>
</dbReference>
<evidence type="ECO:0000313" key="9">
    <source>
        <dbReference type="Proteomes" id="UP000001601"/>
    </source>
</evidence>
<dbReference type="STRING" id="398720.MED217_18446"/>
<dbReference type="AlphaFoldDB" id="A3XRH2"/>
<proteinExistence type="inferred from homology"/>
<keyword evidence="9" id="KW-1185">Reference proteome</keyword>
<accession>A3XRH2</accession>
<evidence type="ECO:0000256" key="1">
    <source>
        <dbReference type="ARBA" id="ARBA00001353"/>
    </source>
</evidence>
<comment type="function">
    <text evidence="6">Catalyzes the conversion of 7,8-dihydroneopterin to 6-hydroxymethyl-7,8-dihydropterin.</text>
</comment>